<dbReference type="Gene3D" id="1.25.40.10">
    <property type="entry name" value="Tetratricopeptide repeat domain"/>
    <property type="match status" value="1"/>
</dbReference>
<evidence type="ECO:0000313" key="2">
    <source>
        <dbReference type="EMBL" id="KAF7952243.1"/>
    </source>
</evidence>
<accession>A0A9P5IVT2</accession>
<dbReference type="EMBL" id="RCSW01000003">
    <property type="protein sequence ID" value="KAF7952243.1"/>
    <property type="molecule type" value="Genomic_DNA"/>
</dbReference>
<dbReference type="InterPro" id="IPR011990">
    <property type="entry name" value="TPR-like_helical_dom_sf"/>
</dbReference>
<dbReference type="RefSeq" id="XP_038736809.1">
    <property type="nucleotide sequence ID" value="XM_038872251.1"/>
</dbReference>
<feature type="compositionally biased region" description="Polar residues" evidence="1">
    <location>
        <begin position="1"/>
        <end position="15"/>
    </location>
</feature>
<protein>
    <submittedName>
        <fullName evidence="2">Uncharacterized protein</fullName>
    </submittedName>
</protein>
<organism evidence="2 3">
    <name type="scientific">Botrytis byssoidea</name>
    <dbReference type="NCBI Taxonomy" id="139641"/>
    <lineage>
        <taxon>Eukaryota</taxon>
        <taxon>Fungi</taxon>
        <taxon>Dikarya</taxon>
        <taxon>Ascomycota</taxon>
        <taxon>Pezizomycotina</taxon>
        <taxon>Leotiomycetes</taxon>
        <taxon>Helotiales</taxon>
        <taxon>Sclerotiniaceae</taxon>
        <taxon>Botrytis</taxon>
    </lineage>
</organism>
<dbReference type="AlphaFoldDB" id="A0A9P5IVT2"/>
<comment type="caution">
    <text evidence="2">The sequence shown here is derived from an EMBL/GenBank/DDBJ whole genome shotgun (WGS) entry which is preliminary data.</text>
</comment>
<dbReference type="GeneID" id="62145329"/>
<sequence length="188" mass="21335">MVDMSLTQVNSSLHQSDSHAYYSPSTLTLPRNQMEPPNAISTLPSKEHPIPQPPGTTYGCIPSRHQQESAAARRARESLKINNQIFKGYINTELIRCCALLATSEYERALGHVENASFLAEEQNFFYEISKCYLYRGLCFMGMKRWKEARVVLVRGVNVRGWGGKVEGLMREAQIRIDEERRGRKVGA</sequence>
<proteinExistence type="predicted"/>
<keyword evidence="3" id="KW-1185">Reference proteome</keyword>
<gene>
    <name evidence="2" type="ORF">EAE97_001740</name>
</gene>
<evidence type="ECO:0000256" key="1">
    <source>
        <dbReference type="SAM" id="MobiDB-lite"/>
    </source>
</evidence>
<dbReference type="Proteomes" id="UP000710849">
    <property type="component" value="Unassembled WGS sequence"/>
</dbReference>
<feature type="region of interest" description="Disordered" evidence="1">
    <location>
        <begin position="1"/>
        <end position="60"/>
    </location>
</feature>
<reference evidence="2 3" key="1">
    <citation type="journal article" date="2020" name="Genome Biol. Evol.">
        <title>Comparative genomics of Sclerotiniaceae.</title>
        <authorList>
            <person name="Valero Jimenez C.A."/>
            <person name="Steentjes M."/>
            <person name="Scholten O.E."/>
            <person name="Van Kan J.A.L."/>
        </authorList>
    </citation>
    <scope>NUCLEOTIDE SEQUENCE [LARGE SCALE GENOMIC DNA]</scope>
    <source>
        <strain evidence="2 3">MUCL 94</strain>
    </source>
</reference>
<evidence type="ECO:0000313" key="3">
    <source>
        <dbReference type="Proteomes" id="UP000710849"/>
    </source>
</evidence>
<dbReference type="SUPFAM" id="SSF48452">
    <property type="entry name" value="TPR-like"/>
    <property type="match status" value="1"/>
</dbReference>
<name>A0A9P5IVT2_9HELO</name>